<dbReference type="EMBL" id="MEVA01000013">
    <property type="protein sequence ID" value="OGC47339.1"/>
    <property type="molecule type" value="Genomic_DNA"/>
</dbReference>
<organism evidence="2 3">
    <name type="scientific">candidate division WWE3 bacterium RIFCSPHIGHO2_01_FULL_42_13</name>
    <dbReference type="NCBI Taxonomy" id="1802617"/>
    <lineage>
        <taxon>Bacteria</taxon>
        <taxon>Katanobacteria</taxon>
    </lineage>
</organism>
<feature type="compositionally biased region" description="Pro residues" evidence="1">
    <location>
        <begin position="20"/>
        <end position="31"/>
    </location>
</feature>
<name>A0A1F4UR00_UNCKA</name>
<evidence type="ECO:0000313" key="2">
    <source>
        <dbReference type="EMBL" id="OGC47339.1"/>
    </source>
</evidence>
<feature type="compositionally biased region" description="Low complexity" evidence="1">
    <location>
        <begin position="7"/>
        <end position="19"/>
    </location>
</feature>
<protein>
    <submittedName>
        <fullName evidence="2">Uncharacterized protein</fullName>
    </submittedName>
</protein>
<dbReference type="AlphaFoldDB" id="A0A1F4UR00"/>
<reference evidence="2 3" key="1">
    <citation type="journal article" date="2016" name="Nat. Commun.">
        <title>Thousands of microbial genomes shed light on interconnected biogeochemical processes in an aquifer system.</title>
        <authorList>
            <person name="Anantharaman K."/>
            <person name="Brown C.T."/>
            <person name="Hug L.A."/>
            <person name="Sharon I."/>
            <person name="Castelle C.J."/>
            <person name="Probst A.J."/>
            <person name="Thomas B.C."/>
            <person name="Singh A."/>
            <person name="Wilkins M.J."/>
            <person name="Karaoz U."/>
            <person name="Brodie E.L."/>
            <person name="Williams K.H."/>
            <person name="Hubbard S.S."/>
            <person name="Banfield J.F."/>
        </authorList>
    </citation>
    <scope>NUCLEOTIDE SEQUENCE [LARGE SCALE GENOMIC DNA]</scope>
</reference>
<feature type="compositionally biased region" description="Acidic residues" evidence="1">
    <location>
        <begin position="51"/>
        <end position="60"/>
    </location>
</feature>
<dbReference type="Proteomes" id="UP000176608">
    <property type="component" value="Unassembled WGS sequence"/>
</dbReference>
<proteinExistence type="predicted"/>
<evidence type="ECO:0000313" key="3">
    <source>
        <dbReference type="Proteomes" id="UP000176608"/>
    </source>
</evidence>
<gene>
    <name evidence="2" type="ORF">A2886_00140</name>
</gene>
<evidence type="ECO:0000256" key="1">
    <source>
        <dbReference type="SAM" id="MobiDB-lite"/>
    </source>
</evidence>
<sequence length="60" mass="6021">MTDLMNNDDVVPAVDNPAVPGMPVPGMPPVVPLDDEDEDVVDGAGAVGDSSEGEDTGDLA</sequence>
<feature type="region of interest" description="Disordered" evidence="1">
    <location>
        <begin position="1"/>
        <end position="60"/>
    </location>
</feature>
<accession>A0A1F4UR00</accession>
<comment type="caution">
    <text evidence="2">The sequence shown here is derived from an EMBL/GenBank/DDBJ whole genome shotgun (WGS) entry which is preliminary data.</text>
</comment>
<dbReference type="STRING" id="1802617.A2886_00140"/>